<sequence length="119" mass="13183">MHHFDEALEVVEETGDLVINLGLYLGVAIRRANLSFEFFQKARFPQSAEHRPPLPIVPIFAQDITSSPAQGRARGGQGLPRFWTLFESDGRSVGSNSFHQQGKGGRLLRAVPQSQKLAQ</sequence>
<name>A0A840YLV1_9PROT</name>
<accession>A0A840YLV1</accession>
<gene>
    <name evidence="2" type="ORF">FHS87_003473</name>
</gene>
<evidence type="ECO:0000313" key="3">
    <source>
        <dbReference type="Proteomes" id="UP000580654"/>
    </source>
</evidence>
<proteinExistence type="predicted"/>
<dbReference type="AlphaFoldDB" id="A0A840YLV1"/>
<dbReference type="RefSeq" id="WP_184520620.1">
    <property type="nucleotide sequence ID" value="NZ_JACIJD010000018.1"/>
</dbReference>
<organism evidence="2 3">
    <name type="scientific">Muricoccus pecuniae</name>
    <dbReference type="NCBI Taxonomy" id="693023"/>
    <lineage>
        <taxon>Bacteria</taxon>
        <taxon>Pseudomonadati</taxon>
        <taxon>Pseudomonadota</taxon>
        <taxon>Alphaproteobacteria</taxon>
        <taxon>Acetobacterales</taxon>
        <taxon>Roseomonadaceae</taxon>
        <taxon>Muricoccus</taxon>
    </lineage>
</organism>
<evidence type="ECO:0000313" key="2">
    <source>
        <dbReference type="EMBL" id="MBB5695414.1"/>
    </source>
</evidence>
<evidence type="ECO:0000256" key="1">
    <source>
        <dbReference type="SAM" id="MobiDB-lite"/>
    </source>
</evidence>
<keyword evidence="3" id="KW-1185">Reference proteome</keyword>
<reference evidence="2 3" key="1">
    <citation type="submission" date="2020-08" db="EMBL/GenBank/DDBJ databases">
        <title>Genomic Encyclopedia of Type Strains, Phase IV (KMG-IV): sequencing the most valuable type-strain genomes for metagenomic binning, comparative biology and taxonomic classification.</title>
        <authorList>
            <person name="Goeker M."/>
        </authorList>
    </citation>
    <scope>NUCLEOTIDE SEQUENCE [LARGE SCALE GENOMIC DNA]</scope>
    <source>
        <strain evidence="2 3">DSM 25622</strain>
    </source>
</reference>
<comment type="caution">
    <text evidence="2">The sequence shown here is derived from an EMBL/GenBank/DDBJ whole genome shotgun (WGS) entry which is preliminary data.</text>
</comment>
<feature type="region of interest" description="Disordered" evidence="1">
    <location>
        <begin position="91"/>
        <end position="119"/>
    </location>
</feature>
<dbReference type="EMBL" id="JACIJD010000018">
    <property type="protein sequence ID" value="MBB5695414.1"/>
    <property type="molecule type" value="Genomic_DNA"/>
</dbReference>
<protein>
    <submittedName>
        <fullName evidence="2">Uncharacterized protein</fullName>
    </submittedName>
</protein>
<dbReference type="Proteomes" id="UP000580654">
    <property type="component" value="Unassembled WGS sequence"/>
</dbReference>